<evidence type="ECO:0008006" key="5">
    <source>
        <dbReference type="Google" id="ProtNLM"/>
    </source>
</evidence>
<keyword evidence="4" id="KW-1185">Reference proteome</keyword>
<comment type="caution">
    <text evidence="3">The sequence shown here is derived from an EMBL/GenBank/DDBJ whole genome shotgun (WGS) entry which is preliminary data.</text>
</comment>
<protein>
    <recommendedName>
        <fullName evidence="5">Transmembrane protein</fullName>
    </recommendedName>
</protein>
<evidence type="ECO:0000256" key="1">
    <source>
        <dbReference type="SAM" id="MobiDB-lite"/>
    </source>
</evidence>
<dbReference type="Proteomes" id="UP001459277">
    <property type="component" value="Unassembled WGS sequence"/>
</dbReference>
<organism evidence="3 4">
    <name type="scientific">Lithocarpus litseifolius</name>
    <dbReference type="NCBI Taxonomy" id="425828"/>
    <lineage>
        <taxon>Eukaryota</taxon>
        <taxon>Viridiplantae</taxon>
        <taxon>Streptophyta</taxon>
        <taxon>Embryophyta</taxon>
        <taxon>Tracheophyta</taxon>
        <taxon>Spermatophyta</taxon>
        <taxon>Magnoliopsida</taxon>
        <taxon>eudicotyledons</taxon>
        <taxon>Gunneridae</taxon>
        <taxon>Pentapetalae</taxon>
        <taxon>rosids</taxon>
        <taxon>fabids</taxon>
        <taxon>Fagales</taxon>
        <taxon>Fagaceae</taxon>
        <taxon>Lithocarpus</taxon>
    </lineage>
</organism>
<evidence type="ECO:0000256" key="2">
    <source>
        <dbReference type="SAM" id="Phobius"/>
    </source>
</evidence>
<keyword evidence="2" id="KW-1133">Transmembrane helix</keyword>
<feature type="transmembrane region" description="Helical" evidence="2">
    <location>
        <begin position="149"/>
        <end position="171"/>
    </location>
</feature>
<gene>
    <name evidence="3" type="ORF">SO802_006210</name>
</gene>
<keyword evidence="2" id="KW-0472">Membrane</keyword>
<accession>A0AAW2DMT2</accession>
<reference evidence="3 4" key="1">
    <citation type="submission" date="2024-01" db="EMBL/GenBank/DDBJ databases">
        <title>A telomere-to-telomere, gap-free genome of sweet tea (Lithocarpus litseifolius).</title>
        <authorList>
            <person name="Zhou J."/>
        </authorList>
    </citation>
    <scope>NUCLEOTIDE SEQUENCE [LARGE SCALE GENOMIC DNA]</scope>
    <source>
        <strain evidence="3">Zhou-2022a</strain>
        <tissue evidence="3">Leaf</tissue>
    </source>
</reference>
<feature type="region of interest" description="Disordered" evidence="1">
    <location>
        <begin position="57"/>
        <end position="77"/>
    </location>
</feature>
<evidence type="ECO:0000313" key="4">
    <source>
        <dbReference type="Proteomes" id="UP001459277"/>
    </source>
</evidence>
<sequence>MRNDSMGRSKPGMHGRGAGGAAPASGRDAHRTPLPARRCRVGHVSFFFSRQLGPTRPDVAETRADSPGTGLNRPESGRFGRYRRYRRTGRYRPKRLFVVTGNVDGIGNLLLVASTKGPTWNTLRTAFVLLGVCLVVMLALAFSASDSSLILHVGFLVLITVTLFLLLSWFLSQTGLVSVEHQMREMDLMPNDCQEISRKNK</sequence>
<evidence type="ECO:0000313" key="3">
    <source>
        <dbReference type="EMBL" id="KAL0011102.1"/>
    </source>
</evidence>
<dbReference type="EMBL" id="JAZDWU010000002">
    <property type="protein sequence ID" value="KAL0011102.1"/>
    <property type="molecule type" value="Genomic_DNA"/>
</dbReference>
<dbReference type="AlphaFoldDB" id="A0AAW2DMT2"/>
<keyword evidence="2" id="KW-0812">Transmembrane</keyword>
<feature type="transmembrane region" description="Helical" evidence="2">
    <location>
        <begin position="125"/>
        <end position="142"/>
    </location>
</feature>
<proteinExistence type="predicted"/>
<feature type="transmembrane region" description="Helical" evidence="2">
    <location>
        <begin position="96"/>
        <end position="113"/>
    </location>
</feature>
<feature type="region of interest" description="Disordered" evidence="1">
    <location>
        <begin position="1"/>
        <end position="34"/>
    </location>
</feature>
<name>A0AAW2DMT2_9ROSI</name>